<keyword evidence="5" id="KW-0862">Zinc</keyword>
<proteinExistence type="predicted"/>
<evidence type="ECO:0000259" key="8">
    <source>
        <dbReference type="PROSITE" id="PS50089"/>
    </source>
</evidence>
<feature type="region of interest" description="Disordered" evidence="7">
    <location>
        <begin position="80"/>
        <end position="145"/>
    </location>
</feature>
<evidence type="ECO:0000256" key="2">
    <source>
        <dbReference type="ARBA" id="ARBA00022490"/>
    </source>
</evidence>
<dbReference type="AlphaFoldDB" id="A0A438JCR1"/>
<evidence type="ECO:0000313" key="10">
    <source>
        <dbReference type="Proteomes" id="UP000288805"/>
    </source>
</evidence>
<dbReference type="Gene3D" id="3.30.40.10">
    <property type="entry name" value="Zinc/RING finger domain, C3HC4 (zinc finger)"/>
    <property type="match status" value="1"/>
</dbReference>
<keyword evidence="3" id="KW-0479">Metal-binding</keyword>
<dbReference type="Proteomes" id="UP000288805">
    <property type="component" value="Unassembled WGS sequence"/>
</dbReference>
<dbReference type="PROSITE" id="PS50089">
    <property type="entry name" value="ZF_RING_2"/>
    <property type="match status" value="1"/>
</dbReference>
<dbReference type="PANTHER" id="PTHR12983:SF9">
    <property type="entry name" value="E3 UBIQUITIN-PROTEIN LIGASE RNF10"/>
    <property type="match status" value="1"/>
</dbReference>
<dbReference type="InterPro" id="IPR013083">
    <property type="entry name" value="Znf_RING/FYVE/PHD"/>
</dbReference>
<dbReference type="PANTHER" id="PTHR12983">
    <property type="entry name" value="RING FINGER 10 FAMILY MEMBER"/>
    <property type="match status" value="1"/>
</dbReference>
<keyword evidence="4 6" id="KW-0863">Zinc-finger</keyword>
<comment type="subcellular location">
    <subcellularLocation>
        <location evidence="1">Cytoplasm</location>
    </subcellularLocation>
</comment>
<feature type="compositionally biased region" description="Polar residues" evidence="7">
    <location>
        <begin position="84"/>
        <end position="145"/>
    </location>
</feature>
<gene>
    <name evidence="9" type="primary">SPBP8B7.23</name>
    <name evidence="9" type="ORF">CK203_015034</name>
</gene>
<sequence length="686" mass="76866">MECQGGSFVGQTAGIRKLIAESDSNTPLGGQPSSWEEMRNLLFDDSSTSLSCLDEGVALAYFKLVLWLQLQQILVDLPKRCPNSKKSLPHQNTGTRSQSRSVGRGSESTQSRGKLSGPTISPRSQQASGSINFHGSTTHSAGRKTQMNGNHLLNFHYDPISRPQPRAPPPRRQQKIKPYNKDLFLQANYRFVVLDTGNQVPELMDPDKMLQWDDIICVRYSTPLPVQCPICLECPLCPQITSCGHIFCFPCILRYLLMGKEDHKGDCWKKCPLCFVMISPKDLYTLYIENVKQYCVGDTAEFMLLTRQKDSFTLSEKNKQETDVMPCNSEVHDSFSKFIFTSDVDLSVREAISDLDSWLVRADSGLVDDLEKLPYVCAAVEQLEQRKKYWNEHGPTADMGETLEGQCRALSSSYDENKSLQRHSSGSRDLKDDDSYNFYQAVDGQHLILHPLNMKCLLHHYGGYAFLPNRISGRILQLETVTQSEAMRRRYRYLSHFSLTTTFQLCEIDLREVLPPSAFFPFMDEIKKRERQRKKLARKDTKEKLKAEATTTDSLPIPSRFGEYVYPPTFSIDDFEALGSPVVTSTSPPTFGERKLFSNVTKLGFAAGHDSPGLKIEEVHSVHSTSMASDSSGVTGSRNAGTPSFANVISRGKSVESLDASKTIGTGKKGKKSNQILLSTAGGRRY</sequence>
<dbReference type="GO" id="GO:0008270">
    <property type="term" value="F:zinc ion binding"/>
    <property type="evidence" value="ECO:0007669"/>
    <property type="project" value="UniProtKB-KW"/>
</dbReference>
<name>A0A438JCR1_VITVI</name>
<evidence type="ECO:0000256" key="3">
    <source>
        <dbReference type="ARBA" id="ARBA00022723"/>
    </source>
</evidence>
<dbReference type="CDD" id="cd16536">
    <property type="entry name" value="RING-HC_RNF10"/>
    <property type="match status" value="1"/>
</dbReference>
<feature type="domain" description="RING-type" evidence="8">
    <location>
        <begin position="228"/>
        <end position="274"/>
    </location>
</feature>
<dbReference type="EMBL" id="QGNW01000049">
    <property type="protein sequence ID" value="RVX06747.1"/>
    <property type="molecule type" value="Genomic_DNA"/>
</dbReference>
<accession>A0A438JCR1</accession>
<dbReference type="SUPFAM" id="SSF57850">
    <property type="entry name" value="RING/U-box"/>
    <property type="match status" value="1"/>
</dbReference>
<keyword evidence="2" id="KW-0963">Cytoplasm</keyword>
<evidence type="ECO:0000256" key="4">
    <source>
        <dbReference type="ARBA" id="ARBA00022771"/>
    </source>
</evidence>
<evidence type="ECO:0000256" key="1">
    <source>
        <dbReference type="ARBA" id="ARBA00004496"/>
    </source>
</evidence>
<dbReference type="SMART" id="SM00184">
    <property type="entry name" value="RING"/>
    <property type="match status" value="1"/>
</dbReference>
<dbReference type="InterPro" id="IPR039739">
    <property type="entry name" value="MAG2/RNF10"/>
</dbReference>
<protein>
    <submittedName>
        <fullName evidence="9">Putative RING finger protein P8B7.23</fullName>
    </submittedName>
</protein>
<dbReference type="FunFam" id="3.30.40.10:FF:000450">
    <property type="entry name" value="RING finger protein 10"/>
    <property type="match status" value="1"/>
</dbReference>
<evidence type="ECO:0000256" key="7">
    <source>
        <dbReference type="SAM" id="MobiDB-lite"/>
    </source>
</evidence>
<dbReference type="PROSITE" id="PS00518">
    <property type="entry name" value="ZF_RING_1"/>
    <property type="match status" value="1"/>
</dbReference>
<dbReference type="InterPro" id="IPR001841">
    <property type="entry name" value="Znf_RING"/>
</dbReference>
<evidence type="ECO:0000313" key="9">
    <source>
        <dbReference type="EMBL" id="RVX06747.1"/>
    </source>
</evidence>
<dbReference type="GO" id="GO:0005737">
    <property type="term" value="C:cytoplasm"/>
    <property type="evidence" value="ECO:0007669"/>
    <property type="project" value="UniProtKB-SubCell"/>
</dbReference>
<organism evidence="9 10">
    <name type="scientific">Vitis vinifera</name>
    <name type="common">Grape</name>
    <dbReference type="NCBI Taxonomy" id="29760"/>
    <lineage>
        <taxon>Eukaryota</taxon>
        <taxon>Viridiplantae</taxon>
        <taxon>Streptophyta</taxon>
        <taxon>Embryophyta</taxon>
        <taxon>Tracheophyta</taxon>
        <taxon>Spermatophyta</taxon>
        <taxon>Magnoliopsida</taxon>
        <taxon>eudicotyledons</taxon>
        <taxon>Gunneridae</taxon>
        <taxon>Pentapetalae</taxon>
        <taxon>rosids</taxon>
        <taxon>Vitales</taxon>
        <taxon>Vitaceae</taxon>
        <taxon>Viteae</taxon>
        <taxon>Vitis</taxon>
    </lineage>
</organism>
<evidence type="ECO:0000256" key="6">
    <source>
        <dbReference type="PROSITE-ProRule" id="PRU00175"/>
    </source>
</evidence>
<comment type="caution">
    <text evidence="9">The sequence shown here is derived from an EMBL/GenBank/DDBJ whole genome shotgun (WGS) entry which is preliminary data.</text>
</comment>
<dbReference type="InterPro" id="IPR017907">
    <property type="entry name" value="Znf_RING_CS"/>
</dbReference>
<evidence type="ECO:0000256" key="5">
    <source>
        <dbReference type="ARBA" id="ARBA00022833"/>
    </source>
</evidence>
<reference evidence="9 10" key="1">
    <citation type="journal article" date="2018" name="PLoS Genet.">
        <title>Population sequencing reveals clonal diversity and ancestral inbreeding in the grapevine cultivar Chardonnay.</title>
        <authorList>
            <person name="Roach M.J."/>
            <person name="Johnson D.L."/>
            <person name="Bohlmann J."/>
            <person name="van Vuuren H.J."/>
            <person name="Jones S.J."/>
            <person name="Pretorius I.S."/>
            <person name="Schmidt S.A."/>
            <person name="Borneman A.R."/>
        </authorList>
    </citation>
    <scope>NUCLEOTIDE SEQUENCE [LARGE SCALE GENOMIC DNA]</scope>
    <source>
        <strain evidence="10">cv. Chardonnay</strain>
        <tissue evidence="9">Leaf</tissue>
    </source>
</reference>
<dbReference type="OrthoDB" id="302966at2759"/>